<dbReference type="Proteomes" id="UP001328107">
    <property type="component" value="Unassembled WGS sequence"/>
</dbReference>
<protein>
    <submittedName>
        <fullName evidence="1">Uncharacterized protein</fullName>
    </submittedName>
</protein>
<comment type="caution">
    <text evidence="1">The sequence shown here is derived from an EMBL/GenBank/DDBJ whole genome shotgun (WGS) entry which is preliminary data.</text>
</comment>
<dbReference type="EMBL" id="BTRK01000006">
    <property type="protein sequence ID" value="GMR60181.1"/>
    <property type="molecule type" value="Genomic_DNA"/>
</dbReference>
<evidence type="ECO:0000313" key="2">
    <source>
        <dbReference type="Proteomes" id="UP001328107"/>
    </source>
</evidence>
<feature type="non-terminal residue" evidence="1">
    <location>
        <position position="1"/>
    </location>
</feature>
<proteinExistence type="predicted"/>
<name>A0AAN5IEY2_9BILA</name>
<reference evidence="2" key="1">
    <citation type="submission" date="2022-10" db="EMBL/GenBank/DDBJ databases">
        <title>Genome assembly of Pristionchus species.</title>
        <authorList>
            <person name="Yoshida K."/>
            <person name="Sommer R.J."/>
        </authorList>
    </citation>
    <scope>NUCLEOTIDE SEQUENCE [LARGE SCALE GENOMIC DNA]</scope>
    <source>
        <strain evidence="2">RS5460</strain>
    </source>
</reference>
<sequence length="145" mass="16097">SDNGNSLWRAFYLTCNLPNFFIEGSIEKSICKSASFVEHSPNEEAPRFGMRNTGVDIDYDLSLLDPPEFAIFFGLCVPLLASGRFSGEDIVEFVEINRKLGVDRITLVDLVNFSLNLPSGEIENGGENVARDICLHRHAQTTELA</sequence>
<keyword evidence="2" id="KW-1185">Reference proteome</keyword>
<accession>A0AAN5IEY2</accession>
<dbReference type="AlphaFoldDB" id="A0AAN5IEY2"/>
<evidence type="ECO:0000313" key="1">
    <source>
        <dbReference type="EMBL" id="GMR60181.1"/>
    </source>
</evidence>
<organism evidence="1 2">
    <name type="scientific">Pristionchus mayeri</name>
    <dbReference type="NCBI Taxonomy" id="1317129"/>
    <lineage>
        <taxon>Eukaryota</taxon>
        <taxon>Metazoa</taxon>
        <taxon>Ecdysozoa</taxon>
        <taxon>Nematoda</taxon>
        <taxon>Chromadorea</taxon>
        <taxon>Rhabditida</taxon>
        <taxon>Rhabditina</taxon>
        <taxon>Diplogasteromorpha</taxon>
        <taxon>Diplogasteroidea</taxon>
        <taxon>Neodiplogasteridae</taxon>
        <taxon>Pristionchus</taxon>
    </lineage>
</organism>
<gene>
    <name evidence="1" type="ORF">PMAYCL1PPCAC_30376</name>
</gene>